<sequence>MPYIFLVFLKETNPPDGSNPNLGDIIYRQKTGSLDCRAESRRRVEERTAAVKWARWQAGPVHFIPPAWRLITAAYVDAERVTAHPPNIRRAIALQKKQVLCHAAGLASTAATLLSPEKQHRLHSKVTASSVAVFETFSTFFNIACNRT</sequence>
<proteinExistence type="predicted"/>
<keyword evidence="2" id="KW-1185">Reference proteome</keyword>
<protein>
    <submittedName>
        <fullName evidence="1">Uncharacterized protein</fullName>
    </submittedName>
</protein>
<reference evidence="1 2" key="1">
    <citation type="journal article" date="2015" name="Proc. Natl. Acad. Sci. U.S.A.">
        <title>The resurrection genome of Boea hygrometrica: A blueprint for survival of dehydration.</title>
        <authorList>
            <person name="Xiao L."/>
            <person name="Yang G."/>
            <person name="Zhang L."/>
            <person name="Yang X."/>
            <person name="Zhao S."/>
            <person name="Ji Z."/>
            <person name="Zhou Q."/>
            <person name="Hu M."/>
            <person name="Wang Y."/>
            <person name="Chen M."/>
            <person name="Xu Y."/>
            <person name="Jin H."/>
            <person name="Xiao X."/>
            <person name="Hu G."/>
            <person name="Bao F."/>
            <person name="Hu Y."/>
            <person name="Wan P."/>
            <person name="Li L."/>
            <person name="Deng X."/>
            <person name="Kuang T."/>
            <person name="Xiang C."/>
            <person name="Zhu J.K."/>
            <person name="Oliver M.J."/>
            <person name="He Y."/>
        </authorList>
    </citation>
    <scope>NUCLEOTIDE SEQUENCE [LARGE SCALE GENOMIC DNA]</scope>
    <source>
        <strain evidence="2">cv. XS01</strain>
    </source>
</reference>
<evidence type="ECO:0000313" key="2">
    <source>
        <dbReference type="Proteomes" id="UP000250235"/>
    </source>
</evidence>
<name>A0A2Z7DF62_9LAMI</name>
<organism evidence="1 2">
    <name type="scientific">Dorcoceras hygrometricum</name>
    <dbReference type="NCBI Taxonomy" id="472368"/>
    <lineage>
        <taxon>Eukaryota</taxon>
        <taxon>Viridiplantae</taxon>
        <taxon>Streptophyta</taxon>
        <taxon>Embryophyta</taxon>
        <taxon>Tracheophyta</taxon>
        <taxon>Spermatophyta</taxon>
        <taxon>Magnoliopsida</taxon>
        <taxon>eudicotyledons</taxon>
        <taxon>Gunneridae</taxon>
        <taxon>Pentapetalae</taxon>
        <taxon>asterids</taxon>
        <taxon>lamiids</taxon>
        <taxon>Lamiales</taxon>
        <taxon>Gesneriaceae</taxon>
        <taxon>Didymocarpoideae</taxon>
        <taxon>Trichosporeae</taxon>
        <taxon>Loxocarpinae</taxon>
        <taxon>Dorcoceras</taxon>
    </lineage>
</organism>
<evidence type="ECO:0000313" key="1">
    <source>
        <dbReference type="EMBL" id="KZV58538.1"/>
    </source>
</evidence>
<accession>A0A2Z7DF62</accession>
<dbReference type="Proteomes" id="UP000250235">
    <property type="component" value="Unassembled WGS sequence"/>
</dbReference>
<dbReference type="AlphaFoldDB" id="A0A2Z7DF62"/>
<dbReference type="EMBL" id="KQ986745">
    <property type="protein sequence ID" value="KZV58538.1"/>
    <property type="molecule type" value="Genomic_DNA"/>
</dbReference>
<gene>
    <name evidence="1" type="ORF">F511_12365</name>
</gene>